<reference evidence="2 3" key="1">
    <citation type="journal article" date="2016" name="Sci. Rep.">
        <title>The Dendrobium catenatum Lindl. genome sequence provides insights into polysaccharide synthase, floral development and adaptive evolution.</title>
        <authorList>
            <person name="Zhang G.Q."/>
            <person name="Xu Q."/>
            <person name="Bian C."/>
            <person name="Tsai W.C."/>
            <person name="Yeh C.M."/>
            <person name="Liu K.W."/>
            <person name="Yoshida K."/>
            <person name="Zhang L.S."/>
            <person name="Chang S.B."/>
            <person name="Chen F."/>
            <person name="Shi Y."/>
            <person name="Su Y.Y."/>
            <person name="Zhang Y.Q."/>
            <person name="Chen L.J."/>
            <person name="Yin Y."/>
            <person name="Lin M."/>
            <person name="Huang H."/>
            <person name="Deng H."/>
            <person name="Wang Z.W."/>
            <person name="Zhu S.L."/>
            <person name="Zhao X."/>
            <person name="Deng C."/>
            <person name="Niu S.C."/>
            <person name="Huang J."/>
            <person name="Wang M."/>
            <person name="Liu G.H."/>
            <person name="Yang H.J."/>
            <person name="Xiao X.J."/>
            <person name="Hsiao Y.Y."/>
            <person name="Wu W.L."/>
            <person name="Chen Y.Y."/>
            <person name="Mitsuda N."/>
            <person name="Ohme-Takagi M."/>
            <person name="Luo Y.B."/>
            <person name="Van de Peer Y."/>
            <person name="Liu Z.J."/>
        </authorList>
    </citation>
    <scope>NUCLEOTIDE SEQUENCE [LARGE SCALE GENOMIC DNA]</scope>
    <source>
        <tissue evidence="2">The whole plant</tissue>
    </source>
</reference>
<accession>A0A2I0VBB3</accession>
<name>A0A2I0VBB3_9ASPA</name>
<feature type="compositionally biased region" description="Basic and acidic residues" evidence="1">
    <location>
        <begin position="12"/>
        <end position="33"/>
    </location>
</feature>
<gene>
    <name evidence="2" type="ORF">MA16_Dca027918</name>
</gene>
<evidence type="ECO:0000256" key="1">
    <source>
        <dbReference type="SAM" id="MobiDB-lite"/>
    </source>
</evidence>
<evidence type="ECO:0000313" key="2">
    <source>
        <dbReference type="EMBL" id="PKU60699.1"/>
    </source>
</evidence>
<dbReference type="AlphaFoldDB" id="A0A2I0VBB3"/>
<feature type="compositionally biased region" description="Basic and acidic residues" evidence="1">
    <location>
        <begin position="147"/>
        <end position="162"/>
    </location>
</feature>
<evidence type="ECO:0000313" key="3">
    <source>
        <dbReference type="Proteomes" id="UP000233837"/>
    </source>
</evidence>
<protein>
    <submittedName>
        <fullName evidence="2">Uncharacterized protein</fullName>
    </submittedName>
</protein>
<dbReference type="Proteomes" id="UP000233837">
    <property type="component" value="Unassembled WGS sequence"/>
</dbReference>
<feature type="compositionally biased region" description="Polar residues" evidence="1">
    <location>
        <begin position="111"/>
        <end position="144"/>
    </location>
</feature>
<feature type="compositionally biased region" description="Polar residues" evidence="1">
    <location>
        <begin position="1"/>
        <end position="10"/>
    </location>
</feature>
<feature type="compositionally biased region" description="Polar residues" evidence="1">
    <location>
        <begin position="84"/>
        <end position="94"/>
    </location>
</feature>
<feature type="compositionally biased region" description="Basic and acidic residues" evidence="1">
    <location>
        <begin position="95"/>
        <end position="110"/>
    </location>
</feature>
<feature type="region of interest" description="Disordered" evidence="1">
    <location>
        <begin position="1"/>
        <end position="184"/>
    </location>
</feature>
<dbReference type="EMBL" id="KZ505002">
    <property type="protein sequence ID" value="PKU60699.1"/>
    <property type="molecule type" value="Genomic_DNA"/>
</dbReference>
<sequence>MSNFRSNWKGKSSKEEVAQPRRSRRSDGREKVMIRASSFASDQDVLTFDPTGGVVEGARSTARRSRRRSPRNHVDNFPVKSEYSKSPQIVQNRSPTDHENSFAVKSECRRSPQNVQDRSPSARSSMVSEDSPSRKIGSSKSPQNDPIDPHTDGYHSSKDCERSFSPQSGSSRSPDVQKGFESDV</sequence>
<feature type="compositionally biased region" description="Basic residues" evidence="1">
    <location>
        <begin position="61"/>
        <end position="71"/>
    </location>
</feature>
<proteinExistence type="predicted"/>
<organism evidence="2 3">
    <name type="scientific">Dendrobium catenatum</name>
    <dbReference type="NCBI Taxonomy" id="906689"/>
    <lineage>
        <taxon>Eukaryota</taxon>
        <taxon>Viridiplantae</taxon>
        <taxon>Streptophyta</taxon>
        <taxon>Embryophyta</taxon>
        <taxon>Tracheophyta</taxon>
        <taxon>Spermatophyta</taxon>
        <taxon>Magnoliopsida</taxon>
        <taxon>Liliopsida</taxon>
        <taxon>Asparagales</taxon>
        <taxon>Orchidaceae</taxon>
        <taxon>Epidendroideae</taxon>
        <taxon>Malaxideae</taxon>
        <taxon>Dendrobiinae</taxon>
        <taxon>Dendrobium</taxon>
    </lineage>
</organism>
<keyword evidence="3" id="KW-1185">Reference proteome</keyword>
<reference evidence="2 3" key="2">
    <citation type="journal article" date="2017" name="Nature">
        <title>The Apostasia genome and the evolution of orchids.</title>
        <authorList>
            <person name="Zhang G.Q."/>
            <person name="Liu K.W."/>
            <person name="Li Z."/>
            <person name="Lohaus R."/>
            <person name="Hsiao Y.Y."/>
            <person name="Niu S.C."/>
            <person name="Wang J.Y."/>
            <person name="Lin Y.C."/>
            <person name="Xu Q."/>
            <person name="Chen L.J."/>
            <person name="Yoshida K."/>
            <person name="Fujiwara S."/>
            <person name="Wang Z.W."/>
            <person name="Zhang Y.Q."/>
            <person name="Mitsuda N."/>
            <person name="Wang M."/>
            <person name="Liu G.H."/>
            <person name="Pecoraro L."/>
            <person name="Huang H.X."/>
            <person name="Xiao X.J."/>
            <person name="Lin M."/>
            <person name="Wu X.Y."/>
            <person name="Wu W.L."/>
            <person name="Chen Y.Y."/>
            <person name="Chang S.B."/>
            <person name="Sakamoto S."/>
            <person name="Ohme-Takagi M."/>
            <person name="Yagi M."/>
            <person name="Zeng S.J."/>
            <person name="Shen C.Y."/>
            <person name="Yeh C.M."/>
            <person name="Luo Y.B."/>
            <person name="Tsai W.C."/>
            <person name="Van de Peer Y."/>
            <person name="Liu Z.J."/>
        </authorList>
    </citation>
    <scope>NUCLEOTIDE SEQUENCE [LARGE SCALE GENOMIC DNA]</scope>
    <source>
        <tissue evidence="2">The whole plant</tissue>
    </source>
</reference>
<feature type="compositionally biased region" description="Low complexity" evidence="1">
    <location>
        <begin position="163"/>
        <end position="174"/>
    </location>
</feature>